<evidence type="ECO:0000313" key="3">
    <source>
        <dbReference type="Proteomes" id="UP000076871"/>
    </source>
</evidence>
<dbReference type="InParanoid" id="A0A165HQB7"/>
<protein>
    <submittedName>
        <fullName evidence="2">Uncharacterized protein</fullName>
    </submittedName>
</protein>
<name>A0A165HQB7_9APHY</name>
<gene>
    <name evidence="2" type="ORF">LAESUDRAFT_710544</name>
</gene>
<dbReference type="OrthoDB" id="2526979at2759"/>
<dbReference type="GeneID" id="63823803"/>
<dbReference type="AlphaFoldDB" id="A0A165HQB7"/>
<reference evidence="2 3" key="1">
    <citation type="journal article" date="2016" name="Mol. Biol. Evol.">
        <title>Comparative Genomics of Early-Diverging Mushroom-Forming Fungi Provides Insights into the Origins of Lignocellulose Decay Capabilities.</title>
        <authorList>
            <person name="Nagy L.G."/>
            <person name="Riley R."/>
            <person name="Tritt A."/>
            <person name="Adam C."/>
            <person name="Daum C."/>
            <person name="Floudas D."/>
            <person name="Sun H."/>
            <person name="Yadav J.S."/>
            <person name="Pangilinan J."/>
            <person name="Larsson K.H."/>
            <person name="Matsuura K."/>
            <person name="Barry K."/>
            <person name="Labutti K."/>
            <person name="Kuo R."/>
            <person name="Ohm R.A."/>
            <person name="Bhattacharya S.S."/>
            <person name="Shirouzu T."/>
            <person name="Yoshinaga Y."/>
            <person name="Martin F.M."/>
            <person name="Grigoriev I.V."/>
            <person name="Hibbett D.S."/>
        </authorList>
    </citation>
    <scope>NUCLEOTIDE SEQUENCE [LARGE SCALE GENOMIC DNA]</scope>
    <source>
        <strain evidence="2 3">93-53</strain>
    </source>
</reference>
<proteinExistence type="predicted"/>
<feature type="compositionally biased region" description="Polar residues" evidence="1">
    <location>
        <begin position="194"/>
        <end position="207"/>
    </location>
</feature>
<dbReference type="EMBL" id="KV427606">
    <property type="protein sequence ID" value="KZT12044.1"/>
    <property type="molecule type" value="Genomic_DNA"/>
</dbReference>
<dbReference type="Proteomes" id="UP000076871">
    <property type="component" value="Unassembled WGS sequence"/>
</dbReference>
<dbReference type="RefSeq" id="XP_040769692.1">
    <property type="nucleotide sequence ID" value="XM_040906774.1"/>
</dbReference>
<evidence type="ECO:0000256" key="1">
    <source>
        <dbReference type="SAM" id="MobiDB-lite"/>
    </source>
</evidence>
<accession>A0A165HQB7</accession>
<organism evidence="2 3">
    <name type="scientific">Laetiporus sulphureus 93-53</name>
    <dbReference type="NCBI Taxonomy" id="1314785"/>
    <lineage>
        <taxon>Eukaryota</taxon>
        <taxon>Fungi</taxon>
        <taxon>Dikarya</taxon>
        <taxon>Basidiomycota</taxon>
        <taxon>Agaricomycotina</taxon>
        <taxon>Agaricomycetes</taxon>
        <taxon>Polyporales</taxon>
        <taxon>Laetiporus</taxon>
    </lineage>
</organism>
<sequence length="317" mass="34238">MSLVACQTEEMRVGCEAGFSSGVGPHTRDGTNARQYRHSDSFPRAAHGSLYPKPSAGATHSIYIRGNALPAGHGKSESSAEQRIYSRAKSEAVMTIKPSRSHGTHRTRSSSSAELSHFTSKQACRPFLTTRVTLPTIAPAILHTPQDELELLGSFTPTSPSRQSLRSLLHSRSSSWAFFEGIGEEDDDGLHHFSPSQNGSSENSPETSPHLPSFTIPSICRTPPSYAGSEYFPTAPSSAGPPTPVGDLSSSPHVRPKALRPSLESLEDTSKFCVQAHCAACKRVGSNFPCCPRCGEMWCSRECRLQGSSGKRHVCRK</sequence>
<feature type="region of interest" description="Disordered" evidence="1">
    <location>
        <begin position="231"/>
        <end position="259"/>
    </location>
</feature>
<feature type="region of interest" description="Disordered" evidence="1">
    <location>
        <begin position="187"/>
        <end position="214"/>
    </location>
</feature>
<dbReference type="STRING" id="1314785.A0A165HQB7"/>
<keyword evidence="3" id="KW-1185">Reference proteome</keyword>
<evidence type="ECO:0000313" key="2">
    <source>
        <dbReference type="EMBL" id="KZT12044.1"/>
    </source>
</evidence>